<evidence type="ECO:0000313" key="4">
    <source>
        <dbReference type="Proteomes" id="UP000038010"/>
    </source>
</evidence>
<keyword evidence="2" id="KW-0812">Transmembrane</keyword>
<dbReference type="RefSeq" id="XP_017994270.1">
    <property type="nucleotide sequence ID" value="XM_018149475.1"/>
</dbReference>
<dbReference type="EMBL" id="LFJN01000068">
    <property type="protein sequence ID" value="KPI34307.1"/>
    <property type="molecule type" value="Genomic_DNA"/>
</dbReference>
<comment type="caution">
    <text evidence="3">The sequence shown here is derived from an EMBL/GenBank/DDBJ whole genome shotgun (WGS) entry which is preliminary data.</text>
</comment>
<feature type="compositionally biased region" description="Pro residues" evidence="1">
    <location>
        <begin position="239"/>
        <end position="248"/>
    </location>
</feature>
<dbReference type="GeneID" id="28741355"/>
<evidence type="ECO:0000313" key="3">
    <source>
        <dbReference type="EMBL" id="KPI34307.1"/>
    </source>
</evidence>
<organism evidence="3 4">
    <name type="scientific">Cyphellophora attinorum</name>
    <dbReference type="NCBI Taxonomy" id="1664694"/>
    <lineage>
        <taxon>Eukaryota</taxon>
        <taxon>Fungi</taxon>
        <taxon>Dikarya</taxon>
        <taxon>Ascomycota</taxon>
        <taxon>Pezizomycotina</taxon>
        <taxon>Eurotiomycetes</taxon>
        <taxon>Chaetothyriomycetidae</taxon>
        <taxon>Chaetothyriales</taxon>
        <taxon>Cyphellophoraceae</taxon>
        <taxon>Cyphellophora</taxon>
    </lineage>
</organism>
<feature type="transmembrane region" description="Helical" evidence="2">
    <location>
        <begin position="166"/>
        <end position="189"/>
    </location>
</feature>
<gene>
    <name evidence="3" type="ORF">AB675_8980</name>
</gene>
<dbReference type="VEuPathDB" id="FungiDB:AB675_8980"/>
<keyword evidence="2" id="KW-0472">Membrane</keyword>
<feature type="region of interest" description="Disordered" evidence="1">
    <location>
        <begin position="201"/>
        <end position="248"/>
    </location>
</feature>
<proteinExistence type="predicted"/>
<feature type="transmembrane region" description="Helical" evidence="2">
    <location>
        <begin position="52"/>
        <end position="80"/>
    </location>
</feature>
<reference evidence="3 4" key="1">
    <citation type="submission" date="2015-06" db="EMBL/GenBank/DDBJ databases">
        <title>Draft genome of the ant-associated black yeast Phialophora attae CBS 131958.</title>
        <authorList>
            <person name="Moreno L.F."/>
            <person name="Stielow B.J."/>
            <person name="de Hoog S."/>
            <person name="Vicente V.A."/>
            <person name="Weiss V.A."/>
            <person name="de Vries M."/>
            <person name="Cruz L.M."/>
            <person name="Souza E.M."/>
        </authorList>
    </citation>
    <scope>NUCLEOTIDE SEQUENCE [LARGE SCALE GENOMIC DNA]</scope>
    <source>
        <strain evidence="3 4">CBS 131958</strain>
    </source>
</reference>
<protein>
    <submittedName>
        <fullName evidence="3">Uncharacterized protein</fullName>
    </submittedName>
</protein>
<dbReference type="Proteomes" id="UP000038010">
    <property type="component" value="Unassembled WGS sequence"/>
</dbReference>
<sequence length="248" mass="26468">MADVNSSTARQSEQANSTAQLEPLLNTLIDEIRDLKRVSIKIATQRPHKTQFIWSVLLQVFALFIGFVFGIFAILAWLAARTANDIATDSKLVGVQNNQLALMTYCLTIPDVNSSDVCVAIQGLQRSQIGVVAYETFGSLLYADGPSNGSANTPSGSGHSKLGGGAIAGIVLGAISGVALIMTISTTLFKRRMTSMEHLQTYLEQTDPRPMRNIPAPKASEMETESPPPSPSAYGSPSHDPPGDPTAH</sequence>
<evidence type="ECO:0000256" key="1">
    <source>
        <dbReference type="SAM" id="MobiDB-lite"/>
    </source>
</evidence>
<dbReference type="AlphaFoldDB" id="A0A0N1NVR3"/>
<name>A0A0N1NVR3_9EURO</name>
<accession>A0A0N1NVR3</accession>
<keyword evidence="2" id="KW-1133">Transmembrane helix</keyword>
<keyword evidence="4" id="KW-1185">Reference proteome</keyword>
<evidence type="ECO:0000256" key="2">
    <source>
        <dbReference type="SAM" id="Phobius"/>
    </source>
</evidence>